<gene>
    <name evidence="2" type="ORF">GB882_12590</name>
</gene>
<accession>A0A7J9UXZ8</accession>
<comment type="caution">
    <text evidence="2">The sequence shown here is derived from an EMBL/GenBank/DDBJ whole genome shotgun (WGS) entry which is preliminary data.</text>
</comment>
<dbReference type="Gene3D" id="3.10.180.10">
    <property type="entry name" value="2,3-Dihydroxybiphenyl 1,2-Dioxygenase, domain 1"/>
    <property type="match status" value="1"/>
</dbReference>
<dbReference type="Proteomes" id="UP000429644">
    <property type="component" value="Unassembled WGS sequence"/>
</dbReference>
<feature type="domain" description="PhnB-like" evidence="1">
    <location>
        <begin position="2"/>
        <end position="116"/>
    </location>
</feature>
<dbReference type="InterPro" id="IPR009725">
    <property type="entry name" value="3_dmu_93_MTrfase"/>
</dbReference>
<keyword evidence="3" id="KW-1185">Reference proteome</keyword>
<protein>
    <submittedName>
        <fullName evidence="2">VOC family protein</fullName>
    </submittedName>
</protein>
<organism evidence="2 3">
    <name type="scientific">Georgenia ruanii</name>
    <dbReference type="NCBI Taxonomy" id="348442"/>
    <lineage>
        <taxon>Bacteria</taxon>
        <taxon>Bacillati</taxon>
        <taxon>Actinomycetota</taxon>
        <taxon>Actinomycetes</taxon>
        <taxon>Micrococcales</taxon>
        <taxon>Bogoriellaceae</taxon>
        <taxon>Georgenia</taxon>
    </lineage>
</organism>
<sequence>MQKIVANLWFDTQAEEAANFYVSVFGDGRIKEITHYGPDSPGPEGSVMTVAFELHGQQFVGINGGPLFPFTEAVSFEIRCKDQAEIDHYWDALVEGGQPGPCGWLKDRYGLSWQVVPTEWYEMFTDKDPTKVQRVTQAMLATQGKFDVAALRAAFEGVEQPA</sequence>
<evidence type="ECO:0000313" key="3">
    <source>
        <dbReference type="Proteomes" id="UP000429644"/>
    </source>
</evidence>
<dbReference type="OrthoDB" id="9806473at2"/>
<reference evidence="2 3" key="1">
    <citation type="submission" date="2019-10" db="EMBL/GenBank/DDBJ databases">
        <title>Georgenia wutianyii sp. nov. and Georgenia yuyongxinii sp. nov. isolated from plateau pika (Ochotona curzoniae) in the Qinghai-Tibet plateau of China.</title>
        <authorList>
            <person name="Tian Z."/>
        </authorList>
    </citation>
    <scope>NUCLEOTIDE SEQUENCE [LARGE SCALE GENOMIC DNA]</scope>
    <source>
        <strain evidence="2 3">JCM 15130</strain>
    </source>
</reference>
<dbReference type="CDD" id="cd06588">
    <property type="entry name" value="PhnB_like"/>
    <property type="match status" value="1"/>
</dbReference>
<dbReference type="SUPFAM" id="SSF54593">
    <property type="entry name" value="Glyoxalase/Bleomycin resistance protein/Dihydroxybiphenyl dioxygenase"/>
    <property type="match status" value="1"/>
</dbReference>
<name>A0A7J9UXZ8_9MICO</name>
<dbReference type="InterPro" id="IPR029068">
    <property type="entry name" value="Glyas_Bleomycin-R_OHBP_Dase"/>
</dbReference>
<dbReference type="InterPro" id="IPR028973">
    <property type="entry name" value="PhnB-like"/>
</dbReference>
<dbReference type="PIRSF" id="PIRSF021700">
    <property type="entry name" value="3_dmu_93_MTrfase"/>
    <property type="match status" value="1"/>
</dbReference>
<dbReference type="EMBL" id="WHPD01002714">
    <property type="protein sequence ID" value="MPV89507.1"/>
    <property type="molecule type" value="Genomic_DNA"/>
</dbReference>
<dbReference type="RefSeq" id="WP_152232243.1">
    <property type="nucleotide sequence ID" value="NZ_BAAAOT010000014.1"/>
</dbReference>
<dbReference type="Pfam" id="PF06983">
    <property type="entry name" value="3-dmu-9_3-mt"/>
    <property type="match status" value="1"/>
</dbReference>
<evidence type="ECO:0000313" key="2">
    <source>
        <dbReference type="EMBL" id="MPV89507.1"/>
    </source>
</evidence>
<dbReference type="PANTHER" id="PTHR33990:SF2">
    <property type="entry name" value="PHNB-LIKE DOMAIN-CONTAINING PROTEIN"/>
    <property type="match status" value="1"/>
</dbReference>
<dbReference type="PANTHER" id="PTHR33990">
    <property type="entry name" value="PROTEIN YJDN-RELATED"/>
    <property type="match status" value="1"/>
</dbReference>
<proteinExistence type="predicted"/>
<evidence type="ECO:0000259" key="1">
    <source>
        <dbReference type="Pfam" id="PF06983"/>
    </source>
</evidence>
<dbReference type="AlphaFoldDB" id="A0A7J9UXZ8"/>